<evidence type="ECO:0000313" key="5">
    <source>
        <dbReference type="Proteomes" id="UP000001556"/>
    </source>
</evidence>
<dbReference type="GO" id="GO:0016020">
    <property type="term" value="C:membrane"/>
    <property type="evidence" value="ECO:0007669"/>
    <property type="project" value="InterPro"/>
</dbReference>
<keyword evidence="1 2" id="KW-0807">Transducer</keyword>
<dbReference type="GO" id="GO:0007165">
    <property type="term" value="P:signal transduction"/>
    <property type="evidence" value="ECO:0007669"/>
    <property type="project" value="UniProtKB-KW"/>
</dbReference>
<dbReference type="PROSITE" id="PS50111">
    <property type="entry name" value="CHEMOTAXIS_TRANSDUC_2"/>
    <property type="match status" value="1"/>
</dbReference>
<protein>
    <submittedName>
        <fullName evidence="4">Methyl-accepting chemotaxis sensory transducer</fullName>
    </submittedName>
</protein>
<dbReference type="SMART" id="SM00283">
    <property type="entry name" value="MA"/>
    <property type="match status" value="1"/>
</dbReference>
<evidence type="ECO:0000256" key="2">
    <source>
        <dbReference type="PROSITE-ProRule" id="PRU00284"/>
    </source>
</evidence>
<dbReference type="KEGG" id="drm:Dred_0779"/>
<dbReference type="PANTHER" id="PTHR32089:SF112">
    <property type="entry name" value="LYSOZYME-LIKE PROTEIN-RELATED"/>
    <property type="match status" value="1"/>
</dbReference>
<evidence type="ECO:0000313" key="4">
    <source>
        <dbReference type="EMBL" id="ABO49317.1"/>
    </source>
</evidence>
<dbReference type="SUPFAM" id="SSF58104">
    <property type="entry name" value="Methyl-accepting chemotaxis protein (MCP) signaling domain"/>
    <property type="match status" value="1"/>
</dbReference>
<dbReference type="AlphaFoldDB" id="A4J2L4"/>
<reference evidence="4 5" key="1">
    <citation type="submission" date="2007-03" db="EMBL/GenBank/DDBJ databases">
        <title>Complete sequence of Desulfotomaculum reducens MI-1.</title>
        <authorList>
            <consortium name="US DOE Joint Genome Institute"/>
            <person name="Copeland A."/>
            <person name="Lucas S."/>
            <person name="Lapidus A."/>
            <person name="Barry K."/>
            <person name="Detter J.C."/>
            <person name="Glavina del Rio T."/>
            <person name="Hammon N."/>
            <person name="Israni S."/>
            <person name="Dalin E."/>
            <person name="Tice H."/>
            <person name="Pitluck S."/>
            <person name="Sims D."/>
            <person name="Brettin T."/>
            <person name="Bruce D."/>
            <person name="Han C."/>
            <person name="Tapia R."/>
            <person name="Schmutz J."/>
            <person name="Larimer F."/>
            <person name="Land M."/>
            <person name="Hauser L."/>
            <person name="Kyrpides N."/>
            <person name="Kim E."/>
            <person name="Tebo B.M."/>
            <person name="Richardson P."/>
        </authorList>
    </citation>
    <scope>NUCLEOTIDE SEQUENCE [LARGE SCALE GENOMIC DNA]</scope>
    <source>
        <strain evidence="4 5">MI-1</strain>
    </source>
</reference>
<gene>
    <name evidence="4" type="ordered locus">Dred_0779</name>
</gene>
<dbReference type="OrthoDB" id="3192at2"/>
<dbReference type="EMBL" id="CP000612">
    <property type="protein sequence ID" value="ABO49317.1"/>
    <property type="molecule type" value="Genomic_DNA"/>
</dbReference>
<proteinExistence type="predicted"/>
<keyword evidence="5" id="KW-1185">Reference proteome</keyword>
<evidence type="ECO:0000256" key="1">
    <source>
        <dbReference type="ARBA" id="ARBA00023224"/>
    </source>
</evidence>
<dbReference type="RefSeq" id="WP_011877152.1">
    <property type="nucleotide sequence ID" value="NC_009253.1"/>
</dbReference>
<accession>A4J2L4</accession>
<sequence>MANFNTEQLIAMAKIFKQLLGQEAVVVLSDKEKFIGYEKGSNLDLGIRIGEYITPGSTTEMILNTKDRVVRKVESHVFGVPYLAFGVPLNDEENNIIGSISFGQPTTTQEALLDDAEKLGELLETINQTTSGLSASTEQLAATTNNLSSQANTINSNVKRTDVVLSLIRDVAAQTHLLGLNAAIEAARAGEQGRGFNVVAEEIRKLAAKTTGSVKDITDILTIIRTSVEELTEHIHQVAAVTEEQTAAAEEIAASVNDIFYMSKQLNELAESLTT</sequence>
<dbReference type="InterPro" id="IPR004089">
    <property type="entry name" value="MCPsignal_dom"/>
</dbReference>
<organism evidence="4 5">
    <name type="scientific">Desulforamulus reducens (strain ATCC BAA-1160 / DSM 100696 / MI-1)</name>
    <name type="common">Desulfotomaculum reducens</name>
    <dbReference type="NCBI Taxonomy" id="349161"/>
    <lineage>
        <taxon>Bacteria</taxon>
        <taxon>Bacillati</taxon>
        <taxon>Bacillota</taxon>
        <taxon>Clostridia</taxon>
        <taxon>Eubacteriales</taxon>
        <taxon>Peptococcaceae</taxon>
        <taxon>Desulforamulus</taxon>
    </lineage>
</organism>
<dbReference type="PANTHER" id="PTHR32089">
    <property type="entry name" value="METHYL-ACCEPTING CHEMOTAXIS PROTEIN MCPB"/>
    <property type="match status" value="1"/>
</dbReference>
<dbReference type="STRING" id="349161.Dred_0779"/>
<dbReference type="eggNOG" id="COG0840">
    <property type="taxonomic scope" value="Bacteria"/>
</dbReference>
<evidence type="ECO:0000259" key="3">
    <source>
        <dbReference type="PROSITE" id="PS50111"/>
    </source>
</evidence>
<dbReference type="Pfam" id="PF00015">
    <property type="entry name" value="MCPsignal"/>
    <property type="match status" value="1"/>
</dbReference>
<dbReference type="Gene3D" id="1.10.287.950">
    <property type="entry name" value="Methyl-accepting chemotaxis protein"/>
    <property type="match status" value="1"/>
</dbReference>
<feature type="domain" description="Methyl-accepting transducer" evidence="3">
    <location>
        <begin position="101"/>
        <end position="275"/>
    </location>
</feature>
<name>A4J2L4_DESRM</name>
<dbReference type="SUPFAM" id="SSF103190">
    <property type="entry name" value="Sensory domain-like"/>
    <property type="match status" value="1"/>
</dbReference>
<dbReference type="Proteomes" id="UP000001556">
    <property type="component" value="Chromosome"/>
</dbReference>
<dbReference type="HOGENOM" id="CLU_043276_0_0_9"/>
<dbReference type="InterPro" id="IPR029151">
    <property type="entry name" value="Sensor-like_sf"/>
</dbReference>